<dbReference type="InterPro" id="IPR016162">
    <property type="entry name" value="Ald_DH_N"/>
</dbReference>
<gene>
    <name evidence="6" type="primary">aldA</name>
    <name evidence="7" type="ORF">DFR51_0936</name>
    <name evidence="6" type="ORF">SmB9_20040</name>
</gene>
<dbReference type="Proteomes" id="UP000276029">
    <property type="component" value="Unassembled WGS sequence"/>
</dbReference>
<name>A0AAD1G183_SPHMI</name>
<feature type="domain" description="Aldehyde dehydrogenase" evidence="5">
    <location>
        <begin position="17"/>
        <end position="477"/>
    </location>
</feature>
<reference evidence="7 9" key="2">
    <citation type="submission" date="2018-10" db="EMBL/GenBank/DDBJ databases">
        <title>Genomic Encyclopedia of Type Strains, Phase IV (KMG-IV): sequencing the most valuable type-strain genomes for metagenomic binning, comparative biology and taxonomic classification.</title>
        <authorList>
            <person name="Goeker M."/>
        </authorList>
    </citation>
    <scope>NUCLEOTIDE SEQUENCE [LARGE SCALE GENOMIC DNA]</scope>
    <source>
        <strain evidence="7 9">DSM 19791</strain>
    </source>
</reference>
<comment type="similarity">
    <text evidence="1 4">Belongs to the aldehyde dehydrogenase family.</text>
</comment>
<dbReference type="SUPFAM" id="SSF53720">
    <property type="entry name" value="ALDH-like"/>
    <property type="match status" value="1"/>
</dbReference>
<evidence type="ECO:0000313" key="8">
    <source>
        <dbReference type="Proteomes" id="UP000275727"/>
    </source>
</evidence>
<dbReference type="AlphaFoldDB" id="A0AAD1G183"/>
<evidence type="ECO:0000313" key="7">
    <source>
        <dbReference type="EMBL" id="RKS91373.1"/>
    </source>
</evidence>
<reference evidence="6 8" key="1">
    <citation type="submission" date="2018-06" db="EMBL/GenBank/DDBJ databases">
        <title>Complete Genome Sequence of the Microcystin-Degrading Bacterium Sphingosinicella microcystinivorans Strain B-9.</title>
        <authorList>
            <person name="Jin H."/>
            <person name="Nishizawa T."/>
            <person name="Guo Y."/>
            <person name="Nishizawa A."/>
            <person name="Park H."/>
            <person name="Kato H."/>
            <person name="Tsuji K."/>
            <person name="Harada K."/>
        </authorList>
    </citation>
    <scope>NUCLEOTIDE SEQUENCE [LARGE SCALE GENOMIC DNA]</scope>
    <source>
        <strain evidence="6 8">B9</strain>
    </source>
</reference>
<accession>A0AAD1G183</accession>
<evidence type="ECO:0000256" key="4">
    <source>
        <dbReference type="RuleBase" id="RU003345"/>
    </source>
</evidence>
<dbReference type="InterPro" id="IPR016161">
    <property type="entry name" value="Ald_DH/histidinol_DH"/>
</dbReference>
<dbReference type="KEGG" id="smic:SmB9_20040"/>
<dbReference type="PANTHER" id="PTHR11699">
    <property type="entry name" value="ALDEHYDE DEHYDROGENASE-RELATED"/>
    <property type="match status" value="1"/>
</dbReference>
<dbReference type="RefSeq" id="WP_121047832.1">
    <property type="nucleotide sequence ID" value="NZ_AP018711.1"/>
</dbReference>
<keyword evidence="9" id="KW-1185">Reference proteome</keyword>
<dbReference type="Pfam" id="PF00171">
    <property type="entry name" value="Aldedh"/>
    <property type="match status" value="1"/>
</dbReference>
<evidence type="ECO:0000256" key="2">
    <source>
        <dbReference type="ARBA" id="ARBA00023002"/>
    </source>
</evidence>
<keyword evidence="2 4" id="KW-0560">Oxidoreductase</keyword>
<dbReference type="GO" id="GO:0016620">
    <property type="term" value="F:oxidoreductase activity, acting on the aldehyde or oxo group of donors, NAD or NADP as acceptor"/>
    <property type="evidence" value="ECO:0007669"/>
    <property type="project" value="InterPro"/>
</dbReference>
<dbReference type="InterPro" id="IPR029510">
    <property type="entry name" value="Ald_DH_CS_GLU"/>
</dbReference>
<protein>
    <submittedName>
        <fullName evidence="7">Aldehyde dehydrogenase (Acceptor)</fullName>
    </submittedName>
    <submittedName>
        <fullName evidence="6">Aldehyde dehydrogenase AldA</fullName>
    </submittedName>
</protein>
<dbReference type="InterPro" id="IPR015590">
    <property type="entry name" value="Aldehyde_DH_dom"/>
</dbReference>
<evidence type="ECO:0000256" key="3">
    <source>
        <dbReference type="PROSITE-ProRule" id="PRU10007"/>
    </source>
</evidence>
<dbReference type="InterPro" id="IPR016163">
    <property type="entry name" value="Ald_DH_C"/>
</dbReference>
<organism evidence="6 8">
    <name type="scientific">Sphingosinicella microcystinivorans</name>
    <dbReference type="NCBI Taxonomy" id="335406"/>
    <lineage>
        <taxon>Bacteria</taxon>
        <taxon>Pseudomonadati</taxon>
        <taxon>Pseudomonadota</taxon>
        <taxon>Alphaproteobacteria</taxon>
        <taxon>Sphingomonadales</taxon>
        <taxon>Sphingosinicellaceae</taxon>
        <taxon>Sphingosinicella</taxon>
    </lineage>
</organism>
<dbReference type="Proteomes" id="UP000275727">
    <property type="component" value="Chromosome"/>
</dbReference>
<evidence type="ECO:0000256" key="1">
    <source>
        <dbReference type="ARBA" id="ARBA00009986"/>
    </source>
</evidence>
<dbReference type="PROSITE" id="PS00687">
    <property type="entry name" value="ALDEHYDE_DEHYDR_GLU"/>
    <property type="match status" value="1"/>
</dbReference>
<dbReference type="Gene3D" id="3.40.605.10">
    <property type="entry name" value="Aldehyde Dehydrogenase, Chain A, domain 1"/>
    <property type="match status" value="1"/>
</dbReference>
<feature type="active site" evidence="3">
    <location>
        <position position="250"/>
    </location>
</feature>
<dbReference type="EMBL" id="RBWX01000007">
    <property type="protein sequence ID" value="RKS91373.1"/>
    <property type="molecule type" value="Genomic_DNA"/>
</dbReference>
<dbReference type="Gene3D" id="3.40.309.10">
    <property type="entry name" value="Aldehyde Dehydrogenase, Chain A, domain 2"/>
    <property type="match status" value="1"/>
</dbReference>
<evidence type="ECO:0000313" key="6">
    <source>
        <dbReference type="EMBL" id="BBE34346.1"/>
    </source>
</evidence>
<proteinExistence type="inferred from homology"/>
<dbReference type="EMBL" id="AP018711">
    <property type="protein sequence ID" value="BBE34346.1"/>
    <property type="molecule type" value="Genomic_DNA"/>
</dbReference>
<sequence length="490" mass="52234">MNLGLDATYGAFIDNGFVEKSGATTFSAIAPATGAHLADIVHCDTADVDAAVAAATRAFPAWSATSAEERGRLLNRLADALESDLSRHATIDAHDTGRRLYETTFDQMVAIGQYRYFAGAILTFEGTSRPIPNGLFVTKNEPLGVCALVVPWNVPTIMAACKIAPALAAGNTVVIKPDENASLSTMELGKKIAAIFPPGVVNIVPGGGPTTGQALIHHPGVRKLSFTGSTEIGRIIAGAGAEALLPVTLELGGKSPAIVFPDIEDIDAVVDNAAFASMYCNGQSCLAGTRLFLHEAIYDDFIGRLKAQLSRVRIGGPFEEGVTLTCLISEKQGLRVAGYIDQAKREGAKLLHGGERIPVAGCNAGWFFEPTVFEATNTMRIAREEVFGPVLSVIRWNDYETMIAEANDSNYGLASGIYTSNLRNAVETANRLEAGSVWINQYFNLGNGTPFGGYKQSGLGREFSHETLRHYTQIKSIAVATKTPEPFFVG</sequence>
<dbReference type="FunFam" id="3.40.605.10:FF:000007">
    <property type="entry name" value="NAD/NADP-dependent betaine aldehyde dehydrogenase"/>
    <property type="match status" value="1"/>
</dbReference>
<evidence type="ECO:0000259" key="5">
    <source>
        <dbReference type="Pfam" id="PF00171"/>
    </source>
</evidence>
<dbReference type="FunFam" id="3.40.309.10:FF:000012">
    <property type="entry name" value="Betaine aldehyde dehydrogenase"/>
    <property type="match status" value="1"/>
</dbReference>
<evidence type="ECO:0000313" key="9">
    <source>
        <dbReference type="Proteomes" id="UP000276029"/>
    </source>
</evidence>